<dbReference type="InterPro" id="IPR034113">
    <property type="entry name" value="SCP_GAPR1-like"/>
</dbReference>
<proteinExistence type="predicted"/>
<gene>
    <name evidence="3" type="ORF">PMEA_00028907</name>
</gene>
<dbReference type="Gene3D" id="3.40.33.10">
    <property type="entry name" value="CAP"/>
    <property type="match status" value="1"/>
</dbReference>
<organism evidence="3 4">
    <name type="scientific">Pocillopora meandrina</name>
    <dbReference type="NCBI Taxonomy" id="46732"/>
    <lineage>
        <taxon>Eukaryota</taxon>
        <taxon>Metazoa</taxon>
        <taxon>Cnidaria</taxon>
        <taxon>Anthozoa</taxon>
        <taxon>Hexacorallia</taxon>
        <taxon>Scleractinia</taxon>
        <taxon>Astrocoeniina</taxon>
        <taxon>Pocilloporidae</taxon>
        <taxon>Pocillopora</taxon>
    </lineage>
</organism>
<sequence length="435" mass="49371">MFAASLGYGNMKIEGTGKISPDQTSMDIHFEIANVKKTQLSTPTSFGMKPAPLPIAVQPDAHATKAYSFKDKWYQTDKPSFGIETDREFLKSALEAHNRFRAIHNSPPLRINMKMSREAEQFAKKLLKRGAKNQPMMHEDVLVLRKEDEGENLASGGSGLGGLTAYGAVKNWYNEVCTYNWGKGSYEPQAAHFMQVVWKNSTEFGIGKAEGRRNGRRYTYIVARYKPAIRYDTMENVLKGKFNPSYCKPKPTFSLSDGNQSRPRSKVRPIFVARFPKQPVYAHKKPAILHKSYFLNRSRINQKEMVNRSAGSYDSSNVKYNERYLKAVGKATHYAQGHLNDKLSYYAGNSWSANTENRSSTTASEYFPKQAEVLEEFFEGDDPDKEKYYQGNGKYGTVESMRHSLIPVMNSEDAEIDDDLSEEEQSTKRLPLKQS</sequence>
<accession>A0AAU9W2S0</accession>
<dbReference type="PANTHER" id="PTHR10334">
    <property type="entry name" value="CYSTEINE-RICH SECRETORY PROTEIN-RELATED"/>
    <property type="match status" value="1"/>
</dbReference>
<dbReference type="AlphaFoldDB" id="A0AAU9W2S0"/>
<evidence type="ECO:0000256" key="1">
    <source>
        <dbReference type="SAM" id="MobiDB-lite"/>
    </source>
</evidence>
<reference evidence="3 4" key="1">
    <citation type="submission" date="2022-05" db="EMBL/GenBank/DDBJ databases">
        <authorList>
            <consortium name="Genoscope - CEA"/>
            <person name="William W."/>
        </authorList>
    </citation>
    <scope>NUCLEOTIDE SEQUENCE [LARGE SCALE GENOMIC DNA]</scope>
</reference>
<dbReference type="SMART" id="SM00198">
    <property type="entry name" value="SCP"/>
    <property type="match status" value="1"/>
</dbReference>
<keyword evidence="4" id="KW-1185">Reference proteome</keyword>
<dbReference type="InterPro" id="IPR001283">
    <property type="entry name" value="CRISP-related"/>
</dbReference>
<feature type="compositionally biased region" description="Acidic residues" evidence="1">
    <location>
        <begin position="412"/>
        <end position="424"/>
    </location>
</feature>
<name>A0AAU9W2S0_9CNID</name>
<dbReference type="EMBL" id="CALNXJ010000006">
    <property type="protein sequence ID" value="CAH3041073.1"/>
    <property type="molecule type" value="Genomic_DNA"/>
</dbReference>
<dbReference type="InterPro" id="IPR014044">
    <property type="entry name" value="CAP_dom"/>
</dbReference>
<protein>
    <recommendedName>
        <fullName evidence="2">SCP domain-containing protein</fullName>
    </recommendedName>
</protein>
<evidence type="ECO:0000259" key="2">
    <source>
        <dbReference type="SMART" id="SM00198"/>
    </source>
</evidence>
<dbReference type="SUPFAM" id="SSF55797">
    <property type="entry name" value="PR-1-like"/>
    <property type="match status" value="1"/>
</dbReference>
<feature type="region of interest" description="Disordered" evidence="1">
    <location>
        <begin position="409"/>
        <end position="435"/>
    </location>
</feature>
<evidence type="ECO:0000313" key="4">
    <source>
        <dbReference type="Proteomes" id="UP001159428"/>
    </source>
</evidence>
<comment type="caution">
    <text evidence="3">The sequence shown here is derived from an EMBL/GenBank/DDBJ whole genome shotgun (WGS) entry which is preliminary data.</text>
</comment>
<dbReference type="CDD" id="cd05382">
    <property type="entry name" value="CAP_GAPR1-like"/>
    <property type="match status" value="1"/>
</dbReference>
<evidence type="ECO:0000313" key="3">
    <source>
        <dbReference type="EMBL" id="CAH3041073.1"/>
    </source>
</evidence>
<dbReference type="InterPro" id="IPR035940">
    <property type="entry name" value="CAP_sf"/>
</dbReference>
<dbReference type="Pfam" id="PF00188">
    <property type="entry name" value="CAP"/>
    <property type="match status" value="1"/>
</dbReference>
<dbReference type="Proteomes" id="UP001159428">
    <property type="component" value="Unassembled WGS sequence"/>
</dbReference>
<feature type="domain" description="SCP" evidence="2">
    <location>
        <begin position="88"/>
        <end position="233"/>
    </location>
</feature>